<dbReference type="Proteomes" id="UP000886501">
    <property type="component" value="Unassembled WGS sequence"/>
</dbReference>
<gene>
    <name evidence="1" type="ORF">BDM02DRAFT_1355394</name>
</gene>
<evidence type="ECO:0000313" key="2">
    <source>
        <dbReference type="Proteomes" id="UP000886501"/>
    </source>
</evidence>
<organism evidence="1 2">
    <name type="scientific">Thelephora ganbajun</name>
    <name type="common">Ganba fungus</name>
    <dbReference type="NCBI Taxonomy" id="370292"/>
    <lineage>
        <taxon>Eukaryota</taxon>
        <taxon>Fungi</taxon>
        <taxon>Dikarya</taxon>
        <taxon>Basidiomycota</taxon>
        <taxon>Agaricomycotina</taxon>
        <taxon>Agaricomycetes</taxon>
        <taxon>Thelephorales</taxon>
        <taxon>Thelephoraceae</taxon>
        <taxon>Thelephora</taxon>
    </lineage>
</organism>
<comment type="caution">
    <text evidence="1">The sequence shown here is derived from an EMBL/GenBank/DDBJ whole genome shotgun (WGS) entry which is preliminary data.</text>
</comment>
<reference evidence="1" key="1">
    <citation type="submission" date="2019-10" db="EMBL/GenBank/DDBJ databases">
        <authorList>
            <consortium name="DOE Joint Genome Institute"/>
            <person name="Kuo A."/>
            <person name="Miyauchi S."/>
            <person name="Kiss E."/>
            <person name="Drula E."/>
            <person name="Kohler A."/>
            <person name="Sanchez-Garcia M."/>
            <person name="Andreopoulos B."/>
            <person name="Barry K.W."/>
            <person name="Bonito G."/>
            <person name="Buee M."/>
            <person name="Carver A."/>
            <person name="Chen C."/>
            <person name="Cichocki N."/>
            <person name="Clum A."/>
            <person name="Culley D."/>
            <person name="Crous P.W."/>
            <person name="Fauchery L."/>
            <person name="Girlanda M."/>
            <person name="Hayes R."/>
            <person name="Keri Z."/>
            <person name="Labutti K."/>
            <person name="Lipzen A."/>
            <person name="Lombard V."/>
            <person name="Magnuson J."/>
            <person name="Maillard F."/>
            <person name="Morin E."/>
            <person name="Murat C."/>
            <person name="Nolan M."/>
            <person name="Ohm R."/>
            <person name="Pangilinan J."/>
            <person name="Pereira M."/>
            <person name="Perotto S."/>
            <person name="Peter M."/>
            <person name="Riley R."/>
            <person name="Sitrit Y."/>
            <person name="Stielow B."/>
            <person name="Szollosi G."/>
            <person name="Zifcakova L."/>
            <person name="Stursova M."/>
            <person name="Spatafora J.W."/>
            <person name="Tedersoo L."/>
            <person name="Vaario L.-M."/>
            <person name="Yamada A."/>
            <person name="Yan M."/>
            <person name="Wang P."/>
            <person name="Xu J."/>
            <person name="Bruns T."/>
            <person name="Baldrian P."/>
            <person name="Vilgalys R."/>
            <person name="Henrissat B."/>
            <person name="Grigoriev I.V."/>
            <person name="Hibbett D."/>
            <person name="Nagy L.G."/>
            <person name="Martin F.M."/>
        </authorList>
    </citation>
    <scope>NUCLEOTIDE SEQUENCE</scope>
    <source>
        <strain evidence="1">P2</strain>
    </source>
</reference>
<proteinExistence type="predicted"/>
<protein>
    <submittedName>
        <fullName evidence="1">Uncharacterized protein</fullName>
    </submittedName>
</protein>
<accession>A0ACB6Z2I0</accession>
<sequence>MIWGYFFGDGKSKPSTLANPGICPNCNTRPVALNPTTGQYFDYCSKTCATQAKAPGTTQRGSLLLSLCEQCKKKPKFRDGTKVHPYCGRTCAKLAASSGSTPVSPTSPTSLRSARSTIPRTTPSGTHCQTPGCLSPVFVDANGIPSKYCKKTHREWGERGCIFCRAAPRNGTLAMCQPCYDRALHMAPVVIEVPEDHENYKSVAAQFQQSWRHNTACPQVRAVYKIVNTAANLKKYEQYRDGVEARGIFLSTGKSRGNENRRWHGTRRRCNIGDKGVTTFCTNPKCSLCCIVKTSFSLGFFKGATGWGRFGVGIYTSSTSSKSNDYSYNEGITSDWKALLLNKVVVGKGIKLTQDNTNLTQPPSGYDSVSILDRFPSGDTDQELGPCRSCPGRSSKLR</sequence>
<name>A0ACB6Z2I0_THEGA</name>
<evidence type="ECO:0000313" key="1">
    <source>
        <dbReference type="EMBL" id="KAF9643753.1"/>
    </source>
</evidence>
<reference evidence="1" key="2">
    <citation type="journal article" date="2020" name="Nat. Commun.">
        <title>Large-scale genome sequencing of mycorrhizal fungi provides insights into the early evolution of symbiotic traits.</title>
        <authorList>
            <person name="Miyauchi S."/>
            <person name="Kiss E."/>
            <person name="Kuo A."/>
            <person name="Drula E."/>
            <person name="Kohler A."/>
            <person name="Sanchez-Garcia M."/>
            <person name="Morin E."/>
            <person name="Andreopoulos B."/>
            <person name="Barry K.W."/>
            <person name="Bonito G."/>
            <person name="Buee M."/>
            <person name="Carver A."/>
            <person name="Chen C."/>
            <person name="Cichocki N."/>
            <person name="Clum A."/>
            <person name="Culley D."/>
            <person name="Crous P.W."/>
            <person name="Fauchery L."/>
            <person name="Girlanda M."/>
            <person name="Hayes R.D."/>
            <person name="Keri Z."/>
            <person name="LaButti K."/>
            <person name="Lipzen A."/>
            <person name="Lombard V."/>
            <person name="Magnuson J."/>
            <person name="Maillard F."/>
            <person name="Murat C."/>
            <person name="Nolan M."/>
            <person name="Ohm R.A."/>
            <person name="Pangilinan J."/>
            <person name="Pereira M.F."/>
            <person name="Perotto S."/>
            <person name="Peter M."/>
            <person name="Pfister S."/>
            <person name="Riley R."/>
            <person name="Sitrit Y."/>
            <person name="Stielow J.B."/>
            <person name="Szollosi G."/>
            <person name="Zifcakova L."/>
            <person name="Stursova M."/>
            <person name="Spatafora J.W."/>
            <person name="Tedersoo L."/>
            <person name="Vaario L.M."/>
            <person name="Yamada A."/>
            <person name="Yan M."/>
            <person name="Wang P."/>
            <person name="Xu J."/>
            <person name="Bruns T."/>
            <person name="Baldrian P."/>
            <person name="Vilgalys R."/>
            <person name="Dunand C."/>
            <person name="Henrissat B."/>
            <person name="Grigoriev I.V."/>
            <person name="Hibbett D."/>
            <person name="Nagy L.G."/>
            <person name="Martin F.M."/>
        </authorList>
    </citation>
    <scope>NUCLEOTIDE SEQUENCE</scope>
    <source>
        <strain evidence="1">P2</strain>
    </source>
</reference>
<keyword evidence="2" id="KW-1185">Reference proteome</keyword>
<dbReference type="EMBL" id="MU118190">
    <property type="protein sequence ID" value="KAF9643753.1"/>
    <property type="molecule type" value="Genomic_DNA"/>
</dbReference>